<protein>
    <submittedName>
        <fullName evidence="2">Uncharacterized protein</fullName>
    </submittedName>
</protein>
<keyword evidence="1" id="KW-0472">Membrane</keyword>
<gene>
    <name evidence="2" type="ORF">TrLO_g14567</name>
</gene>
<dbReference type="EMBL" id="BRXW01000009">
    <property type="protein sequence ID" value="GMH99347.1"/>
    <property type="molecule type" value="Genomic_DNA"/>
</dbReference>
<dbReference type="AlphaFoldDB" id="A0A9W7F2Q9"/>
<evidence type="ECO:0000313" key="2">
    <source>
        <dbReference type="EMBL" id="GMH99347.1"/>
    </source>
</evidence>
<sequence length="380" mass="41863">MWLPPLPNGLHWTQVLAPLLLIAFTLYLLIPTSIRANFWRAFDKATGTYYYPSLRYRITYPYNDYETQSQQTEDLLLLKSDDDQSRFIDESVASLGMTSGALSGGHSMGEVIDDLSDSLSEQMSFDRCTSRRGSKVDPSDISEDDANLEAIASLSYPLEDVINLLASPTNPSPEDYLNSTASKKIKKLQWRFCDERCGTKGPGVDSVHGVAVICHSTDGGKYAILFWKDGCIKWVKARRLTLKEKEGGGSSLRKKLGFGSKKISEWDEETSPGSFSQVNSNTTIMTPTSSSKSAAFIPSFGCKIHSINYESVVALDKGANTPPFKCKRNVDGERCFSVLTEDGSLDLECFKGERDVVVTGVMEVLKKARGESSGMSLEAV</sequence>
<dbReference type="Proteomes" id="UP001165122">
    <property type="component" value="Unassembled WGS sequence"/>
</dbReference>
<keyword evidence="3" id="KW-1185">Reference proteome</keyword>
<name>A0A9W7F2Q9_9STRA</name>
<comment type="caution">
    <text evidence="2">The sequence shown here is derived from an EMBL/GenBank/DDBJ whole genome shotgun (WGS) entry which is preliminary data.</text>
</comment>
<proteinExistence type="predicted"/>
<dbReference type="OrthoDB" id="40121at2759"/>
<keyword evidence="1" id="KW-0812">Transmembrane</keyword>
<dbReference type="InterPro" id="IPR011993">
    <property type="entry name" value="PH-like_dom_sf"/>
</dbReference>
<reference evidence="3" key="1">
    <citation type="journal article" date="2023" name="Commun. Biol.">
        <title>Genome analysis of Parmales, the sister group of diatoms, reveals the evolutionary specialization of diatoms from phago-mixotrophs to photoautotrophs.</title>
        <authorList>
            <person name="Ban H."/>
            <person name="Sato S."/>
            <person name="Yoshikawa S."/>
            <person name="Yamada K."/>
            <person name="Nakamura Y."/>
            <person name="Ichinomiya M."/>
            <person name="Sato N."/>
            <person name="Blanc-Mathieu R."/>
            <person name="Endo H."/>
            <person name="Kuwata A."/>
            <person name="Ogata H."/>
        </authorList>
    </citation>
    <scope>NUCLEOTIDE SEQUENCE [LARGE SCALE GENOMIC DNA]</scope>
    <source>
        <strain evidence="3">NIES 3700</strain>
    </source>
</reference>
<accession>A0A9W7F2Q9</accession>
<evidence type="ECO:0000313" key="3">
    <source>
        <dbReference type="Proteomes" id="UP001165122"/>
    </source>
</evidence>
<dbReference type="Gene3D" id="2.30.29.30">
    <property type="entry name" value="Pleckstrin-homology domain (PH domain)/Phosphotyrosine-binding domain (PTB)"/>
    <property type="match status" value="1"/>
</dbReference>
<keyword evidence="1" id="KW-1133">Transmembrane helix</keyword>
<organism evidence="2 3">
    <name type="scientific">Triparma laevis f. longispina</name>
    <dbReference type="NCBI Taxonomy" id="1714387"/>
    <lineage>
        <taxon>Eukaryota</taxon>
        <taxon>Sar</taxon>
        <taxon>Stramenopiles</taxon>
        <taxon>Ochrophyta</taxon>
        <taxon>Bolidophyceae</taxon>
        <taxon>Parmales</taxon>
        <taxon>Triparmaceae</taxon>
        <taxon>Triparma</taxon>
    </lineage>
</organism>
<feature type="transmembrane region" description="Helical" evidence="1">
    <location>
        <begin position="12"/>
        <end position="30"/>
    </location>
</feature>
<evidence type="ECO:0000256" key="1">
    <source>
        <dbReference type="SAM" id="Phobius"/>
    </source>
</evidence>